<name>A0AAN6N8N6_9PEZI</name>
<dbReference type="AlphaFoldDB" id="A0AAN6N8N6"/>
<dbReference type="PANTHER" id="PTHR39601:SF1">
    <property type="entry name" value="CHORIOGENIN HMINOR"/>
    <property type="match status" value="1"/>
</dbReference>
<dbReference type="InterPro" id="IPR058317">
    <property type="entry name" value="DUF8004"/>
</dbReference>
<feature type="region of interest" description="Disordered" evidence="1">
    <location>
        <begin position="638"/>
        <end position="674"/>
    </location>
</feature>
<reference evidence="4" key="1">
    <citation type="journal article" date="2023" name="Mol. Phylogenet. Evol.">
        <title>Genome-scale phylogeny and comparative genomics of the fungal order Sordariales.</title>
        <authorList>
            <person name="Hensen N."/>
            <person name="Bonometti L."/>
            <person name="Westerberg I."/>
            <person name="Brannstrom I.O."/>
            <person name="Guillou S."/>
            <person name="Cros-Aarteil S."/>
            <person name="Calhoun S."/>
            <person name="Haridas S."/>
            <person name="Kuo A."/>
            <person name="Mondo S."/>
            <person name="Pangilinan J."/>
            <person name="Riley R."/>
            <person name="LaButti K."/>
            <person name="Andreopoulos B."/>
            <person name="Lipzen A."/>
            <person name="Chen C."/>
            <person name="Yan M."/>
            <person name="Daum C."/>
            <person name="Ng V."/>
            <person name="Clum A."/>
            <person name="Steindorff A."/>
            <person name="Ohm R.A."/>
            <person name="Martin F."/>
            <person name="Silar P."/>
            <person name="Natvig D.O."/>
            <person name="Lalanne C."/>
            <person name="Gautier V."/>
            <person name="Ament-Velasquez S.L."/>
            <person name="Kruys A."/>
            <person name="Hutchinson M.I."/>
            <person name="Powell A.J."/>
            <person name="Barry K."/>
            <person name="Miller A.N."/>
            <person name="Grigoriev I.V."/>
            <person name="Debuchy R."/>
            <person name="Gladieux P."/>
            <person name="Hiltunen Thoren M."/>
            <person name="Johannesson H."/>
        </authorList>
    </citation>
    <scope>NUCLEOTIDE SEQUENCE [LARGE SCALE GENOMIC DNA]</scope>
    <source>
        <strain evidence="4">CBS 340.73</strain>
    </source>
</reference>
<evidence type="ECO:0000256" key="1">
    <source>
        <dbReference type="SAM" id="MobiDB-lite"/>
    </source>
</evidence>
<proteinExistence type="predicted"/>
<feature type="domain" description="DUF8004" evidence="2">
    <location>
        <begin position="214"/>
        <end position="305"/>
    </location>
</feature>
<evidence type="ECO:0000313" key="4">
    <source>
        <dbReference type="Proteomes" id="UP001303473"/>
    </source>
</evidence>
<dbReference type="EMBL" id="MU853799">
    <property type="protein sequence ID" value="KAK3940213.1"/>
    <property type="molecule type" value="Genomic_DNA"/>
</dbReference>
<gene>
    <name evidence="3" type="ORF">QBC46DRAFT_128842</name>
</gene>
<feature type="compositionally biased region" description="Low complexity" evidence="1">
    <location>
        <begin position="717"/>
        <end position="744"/>
    </location>
</feature>
<evidence type="ECO:0000259" key="2">
    <source>
        <dbReference type="Pfam" id="PF26013"/>
    </source>
</evidence>
<sequence>MASPRNIRWSDCPQPGLVRSQSGRETTLYNGVSNRSRGWKTKRFSDLMEGGLPEPSNLKRWDGVARTCTPWDNLRRDPELWYRDGNCYVHLYGKGQSRRGPAFKVPLTALLGAKCHPLLERFMSRDVAQSPNTHLGQEYFEFLSQTNPNAKFELYIPAPSNADKDEALQHHVATRNFFAWVFRKSMVGEHLGVALIGLMNSMEELRCPGGSNMDDMLSYLDEEGYLDMRNQPTHALSMLHFAEYFQFKEMYIDSFTHCVGMCDRLFAIPEYQMVTSISRKLIRRAKVEMDLRLGHAGVMLRNFLEDDLSEAHVGLTAGGRAHLERFRTFLLAFFTNRLGYYPPNSIDARSLIFEPDVYRMMRRDFEALYEYLVDESYTASESIPFLAQGGICTLQSVHGFDLRNKLPSLPHPLPLLPEIVPTTPTLRMSWLSRGDKLKPDQRLLTHSALMKAANKDKVEALRNPLVIAYRQFEEDSVFSRLKADRHEKLSQVDARKIRWILVYAVYQVVRSCTRSPPECKDTDGISYNIVISTAGLPPWREGRRPMPVPITSRRGSEARSQSVGRPMSLPVVPVPTAPSWPSSSGRSTPSGYEIKPDIDYFELTHRNETTESAETKPPTIPTRARSLNKSLRRTLSFIKSQHSQQGQREVASSTGRKDRTSTYHEIVVNGYGNGTNKVQVSASEEKKPAVLDPDVYTTTVALCDNDCLKPQPLAIRSPSTSSNSSSGSTAKSTTSSKAESGTSSVTTAPSTPCLDKVSNWQTKRSQRDRDDNETTPPSIPARRSAHSPSVTKAAVPVASATATKKEETQAPPELPRRSSKRKLILGSLHPSPLRIRKGGGGGGGSAKLGVSIPENADGQDDDNDNDIQSTQAISGDDGDMWSQYAHIGGLREIVSSAASGRRRRAETKS</sequence>
<feature type="compositionally biased region" description="Polar residues" evidence="1">
    <location>
        <begin position="638"/>
        <end position="654"/>
    </location>
</feature>
<feature type="region of interest" description="Disordered" evidence="1">
    <location>
        <begin position="538"/>
        <end position="571"/>
    </location>
</feature>
<dbReference type="Proteomes" id="UP001303473">
    <property type="component" value="Unassembled WGS sequence"/>
</dbReference>
<organism evidence="3 4">
    <name type="scientific">Diplogelasinospora grovesii</name>
    <dbReference type="NCBI Taxonomy" id="303347"/>
    <lineage>
        <taxon>Eukaryota</taxon>
        <taxon>Fungi</taxon>
        <taxon>Dikarya</taxon>
        <taxon>Ascomycota</taxon>
        <taxon>Pezizomycotina</taxon>
        <taxon>Sordariomycetes</taxon>
        <taxon>Sordariomycetidae</taxon>
        <taxon>Sordariales</taxon>
        <taxon>Diplogelasinosporaceae</taxon>
        <taxon>Diplogelasinospora</taxon>
    </lineage>
</organism>
<comment type="caution">
    <text evidence="3">The sequence shown here is derived from an EMBL/GenBank/DDBJ whole genome shotgun (WGS) entry which is preliminary data.</text>
</comment>
<feature type="region of interest" description="Disordered" evidence="1">
    <location>
        <begin position="714"/>
        <end position="880"/>
    </location>
</feature>
<keyword evidence="4" id="KW-1185">Reference proteome</keyword>
<dbReference type="Pfam" id="PF26013">
    <property type="entry name" value="DUF8004"/>
    <property type="match status" value="1"/>
</dbReference>
<evidence type="ECO:0000313" key="3">
    <source>
        <dbReference type="EMBL" id="KAK3940213.1"/>
    </source>
</evidence>
<accession>A0AAN6N8N6</accession>
<protein>
    <recommendedName>
        <fullName evidence="2">DUF8004 domain-containing protein</fullName>
    </recommendedName>
</protein>
<dbReference type="PANTHER" id="PTHR39601">
    <property type="entry name" value="CHORIOGENIN HMINOR"/>
    <property type="match status" value="1"/>
</dbReference>